<evidence type="ECO:0000256" key="2">
    <source>
        <dbReference type="ARBA" id="ARBA00035880"/>
    </source>
</evidence>
<dbReference type="AlphaFoldDB" id="A0A9Q3ZGX9"/>
<accession>A0A9Q3ZGX9</accession>
<proteinExistence type="inferred from homology"/>
<dbReference type="NCBIfam" id="TIGR00369">
    <property type="entry name" value="unchar_dom_1"/>
    <property type="match status" value="1"/>
</dbReference>
<comment type="catalytic activity">
    <reaction evidence="2">
        <text>a fatty acyl-CoA + H2O = a fatty acid + CoA + H(+)</text>
        <dbReference type="Rhea" id="RHEA:16781"/>
        <dbReference type="ChEBI" id="CHEBI:15377"/>
        <dbReference type="ChEBI" id="CHEBI:15378"/>
        <dbReference type="ChEBI" id="CHEBI:28868"/>
        <dbReference type="ChEBI" id="CHEBI:57287"/>
        <dbReference type="ChEBI" id="CHEBI:77636"/>
        <dbReference type="EC" id="3.1.2.20"/>
    </reaction>
</comment>
<comment type="catalytic activity">
    <reaction evidence="3">
        <text>a long-chain fatty acyl-CoA + H2O = a long-chain fatty acid + CoA + H(+)</text>
        <dbReference type="Rhea" id="RHEA:67680"/>
        <dbReference type="ChEBI" id="CHEBI:15377"/>
        <dbReference type="ChEBI" id="CHEBI:15378"/>
        <dbReference type="ChEBI" id="CHEBI:57287"/>
        <dbReference type="ChEBI" id="CHEBI:57560"/>
        <dbReference type="ChEBI" id="CHEBI:83139"/>
    </reaction>
</comment>
<comment type="similarity">
    <text evidence="4">Belongs to the YigI thioesterase family.</text>
</comment>
<dbReference type="EMBL" id="JAJVKT010000004">
    <property type="protein sequence ID" value="MCE7507932.1"/>
    <property type="molecule type" value="Genomic_DNA"/>
</dbReference>
<comment type="catalytic activity">
    <reaction evidence="7">
        <text>a medium-chain fatty acyl-CoA + H2O = a medium-chain fatty acid + CoA + H(+)</text>
        <dbReference type="Rhea" id="RHEA:68184"/>
        <dbReference type="ChEBI" id="CHEBI:15377"/>
        <dbReference type="ChEBI" id="CHEBI:15378"/>
        <dbReference type="ChEBI" id="CHEBI:57287"/>
        <dbReference type="ChEBI" id="CHEBI:59558"/>
        <dbReference type="ChEBI" id="CHEBI:90546"/>
    </reaction>
</comment>
<dbReference type="KEGG" id="axe:P40_13385"/>
<evidence type="ECO:0000256" key="3">
    <source>
        <dbReference type="ARBA" id="ARBA00036002"/>
    </source>
</evidence>
<dbReference type="SUPFAM" id="SSF54637">
    <property type="entry name" value="Thioesterase/thiol ester dehydrase-isomerase"/>
    <property type="match status" value="1"/>
</dbReference>
<dbReference type="PANTHER" id="PTHR43240:SF20">
    <property type="entry name" value="MEDIUM_LONG-CHAIN ACYL-COA THIOESTERASE YIGI"/>
    <property type="match status" value="1"/>
</dbReference>
<evidence type="ECO:0000313" key="10">
    <source>
        <dbReference type="Proteomes" id="UP001107961"/>
    </source>
</evidence>
<comment type="caution">
    <text evidence="9">The sequence shown here is derived from an EMBL/GenBank/DDBJ whole genome shotgun (WGS) entry which is preliminary data.</text>
</comment>
<feature type="domain" description="Thioesterase" evidence="8">
    <location>
        <begin position="47"/>
        <end position="121"/>
    </location>
</feature>
<protein>
    <recommendedName>
        <fullName evidence="6">Medium/long-chain acyl-CoA thioesterase YigI</fullName>
        <ecNumber evidence="5">3.1.2.20</ecNumber>
    </recommendedName>
</protein>
<dbReference type="Proteomes" id="UP001107961">
    <property type="component" value="Unassembled WGS sequence"/>
</dbReference>
<organism evidence="9 10">
    <name type="scientific">Alloalcanivorax xenomutans</name>
    <dbReference type="NCBI Taxonomy" id="1094342"/>
    <lineage>
        <taxon>Bacteria</taxon>
        <taxon>Pseudomonadati</taxon>
        <taxon>Pseudomonadota</taxon>
        <taxon>Gammaproteobacteria</taxon>
        <taxon>Oceanospirillales</taxon>
        <taxon>Alcanivoracaceae</taxon>
        <taxon>Alloalcanivorax</taxon>
    </lineage>
</organism>
<evidence type="ECO:0000256" key="6">
    <source>
        <dbReference type="ARBA" id="ARBA00040062"/>
    </source>
</evidence>
<evidence type="ECO:0000313" key="9">
    <source>
        <dbReference type="EMBL" id="MCE7507932.1"/>
    </source>
</evidence>
<dbReference type="Gene3D" id="3.10.129.10">
    <property type="entry name" value="Hotdog Thioesterase"/>
    <property type="match status" value="1"/>
</dbReference>
<dbReference type="InterPro" id="IPR003736">
    <property type="entry name" value="PAAI_dom"/>
</dbReference>
<dbReference type="RefSeq" id="WP_051414323.1">
    <property type="nucleotide sequence ID" value="NZ_CBDDTQ010000005.1"/>
</dbReference>
<dbReference type="CDD" id="cd03443">
    <property type="entry name" value="PaaI_thioesterase"/>
    <property type="match status" value="1"/>
</dbReference>
<evidence type="ECO:0000256" key="7">
    <source>
        <dbReference type="ARBA" id="ARBA00048062"/>
    </source>
</evidence>
<gene>
    <name evidence="9" type="ORF">LZG35_04740</name>
</gene>
<keyword evidence="10" id="KW-1185">Reference proteome</keyword>
<evidence type="ECO:0000256" key="5">
    <source>
        <dbReference type="ARBA" id="ARBA00038894"/>
    </source>
</evidence>
<dbReference type="InterPro" id="IPR006683">
    <property type="entry name" value="Thioestr_dom"/>
</dbReference>
<dbReference type="InterPro" id="IPR029069">
    <property type="entry name" value="HotDog_dom_sf"/>
</dbReference>
<dbReference type="EC" id="3.1.2.20" evidence="5"/>
<sequence length="140" mass="14955">MTVSLTDDFKWVMNAPFLKLLGLEAVGVESGKVVSRLTVREDHHQQNGYVHAGVVGTMADHTAGAASATVMEEGFMPLTIEFKVNLLRPAVGRALVCEANVLKAGKAVTVAESEVFAEDDNGEHKLVAKATVTLAVVPRR</sequence>
<keyword evidence="1" id="KW-0378">Hydrolase</keyword>
<dbReference type="Pfam" id="PF03061">
    <property type="entry name" value="4HBT"/>
    <property type="match status" value="1"/>
</dbReference>
<reference evidence="9" key="1">
    <citation type="submission" date="2022-01" db="EMBL/GenBank/DDBJ databases">
        <authorList>
            <person name="Karlyshev A.V."/>
            <person name="Jaspars M."/>
        </authorList>
    </citation>
    <scope>NUCLEOTIDE SEQUENCE</scope>
    <source>
        <strain evidence="9">AGSA3-2</strain>
    </source>
</reference>
<evidence type="ECO:0000256" key="1">
    <source>
        <dbReference type="ARBA" id="ARBA00022801"/>
    </source>
</evidence>
<evidence type="ECO:0000259" key="8">
    <source>
        <dbReference type="Pfam" id="PF03061"/>
    </source>
</evidence>
<dbReference type="GO" id="GO:0047617">
    <property type="term" value="F:fatty acyl-CoA hydrolase activity"/>
    <property type="evidence" value="ECO:0007669"/>
    <property type="project" value="UniProtKB-EC"/>
</dbReference>
<dbReference type="PANTHER" id="PTHR43240">
    <property type="entry name" value="1,4-DIHYDROXY-2-NAPHTHOYL-COA THIOESTERASE 1"/>
    <property type="match status" value="1"/>
</dbReference>
<evidence type="ECO:0000256" key="4">
    <source>
        <dbReference type="ARBA" id="ARBA00038381"/>
    </source>
</evidence>
<name>A0A9Q3ZGX9_9GAMM</name>